<proteinExistence type="predicted"/>
<evidence type="ECO:0000313" key="2">
    <source>
        <dbReference type="Proteomes" id="UP000175677"/>
    </source>
</evidence>
<comment type="caution">
    <text evidence="1">The sequence shown here is derived from an EMBL/GenBank/DDBJ whole genome shotgun (WGS) entry which is preliminary data.</text>
</comment>
<reference evidence="1 2" key="1">
    <citation type="submission" date="2016-08" db="EMBL/GenBank/DDBJ databases">
        <authorList>
            <person name="Eshaghi A."/>
            <person name="Soares D."/>
            <person name="Kus J."/>
            <person name="Richardson D."/>
            <person name="Li A."/>
            <person name="Patel S.N."/>
        </authorList>
    </citation>
    <scope>NUCLEOTIDE SEQUENCE [LARGE SCALE GENOMIC DNA]</scope>
    <source>
        <strain evidence="1 2">C860</strain>
    </source>
</reference>
<accession>A0ABX3BPN5</accession>
<organism evidence="1 2">
    <name type="scientific">Haemophilus quentini</name>
    <dbReference type="NCBI Taxonomy" id="123834"/>
    <lineage>
        <taxon>Bacteria</taxon>
        <taxon>Pseudomonadati</taxon>
        <taxon>Pseudomonadota</taxon>
        <taxon>Gammaproteobacteria</taxon>
        <taxon>Pasteurellales</taxon>
        <taxon>Pasteurellaceae</taxon>
        <taxon>Haemophilus</taxon>
    </lineage>
</organism>
<name>A0ABX3BPN5_9PAST</name>
<dbReference type="RefSeq" id="WP_044232094.1">
    <property type="nucleotide sequence ID" value="NZ_MCII02000038.1"/>
</dbReference>
<dbReference type="EMBL" id="MDJC01000071">
    <property type="protein sequence ID" value="OEY74098.1"/>
    <property type="molecule type" value="Genomic_DNA"/>
</dbReference>
<evidence type="ECO:0000313" key="1">
    <source>
        <dbReference type="EMBL" id="OEY74098.1"/>
    </source>
</evidence>
<gene>
    <name evidence="1" type="ORF">BFQ30_04450</name>
</gene>
<sequence>MKLKASKGLIFFLITFSLFIPRFSFAYPEFFEKYLNERGIQYQGSGFHAAALYSLEDMLNPNSVAWRRIPKQVIDYIANSDACNLSPLSDNPKDGCELFGINTYERKGYFTDLEENRYGAEKEGDNEHDFNAPYAKYFMNSFQENAPCDRGVYPFCISLTFMMPMKLAKQVDH</sequence>
<dbReference type="Proteomes" id="UP000175677">
    <property type="component" value="Unassembled WGS sequence"/>
</dbReference>
<keyword evidence="2" id="KW-1185">Reference proteome</keyword>
<protein>
    <submittedName>
        <fullName evidence="1">Uncharacterized protein</fullName>
    </submittedName>
</protein>